<dbReference type="PANTHER" id="PTHR43161">
    <property type="entry name" value="SORBITOL DEHYDROGENASE"/>
    <property type="match status" value="1"/>
</dbReference>
<reference evidence="8" key="2">
    <citation type="journal article" date="2023" name="IMA Fungus">
        <title>Comparative genomic study of the Penicillium genus elucidates a diverse pangenome and 15 lateral gene transfer events.</title>
        <authorList>
            <person name="Petersen C."/>
            <person name="Sorensen T."/>
            <person name="Nielsen M.R."/>
            <person name="Sondergaard T.E."/>
            <person name="Sorensen J.L."/>
            <person name="Fitzpatrick D.A."/>
            <person name="Frisvad J.C."/>
            <person name="Nielsen K.L."/>
        </authorList>
    </citation>
    <scope>NUCLEOTIDE SEQUENCE</scope>
    <source>
        <strain evidence="8">IBT 30761</strain>
    </source>
</reference>
<dbReference type="GO" id="GO:0034079">
    <property type="term" value="P:butanediol biosynthetic process"/>
    <property type="evidence" value="ECO:0007669"/>
    <property type="project" value="TreeGrafter"/>
</dbReference>
<dbReference type="EMBL" id="JAPQKI010000005">
    <property type="protein sequence ID" value="KAJ5097931.1"/>
    <property type="molecule type" value="Genomic_DNA"/>
</dbReference>
<dbReference type="GO" id="GO:0005737">
    <property type="term" value="C:cytoplasm"/>
    <property type="evidence" value="ECO:0007669"/>
    <property type="project" value="TreeGrafter"/>
</dbReference>
<dbReference type="Gene3D" id="3.40.50.720">
    <property type="entry name" value="NAD(P)-binding Rossmann-like Domain"/>
    <property type="match status" value="1"/>
</dbReference>
<keyword evidence="9" id="KW-1185">Reference proteome</keyword>
<keyword evidence="4 6" id="KW-0862">Zinc</keyword>
<comment type="cofactor">
    <cofactor evidence="1 6">
        <name>Zn(2+)</name>
        <dbReference type="ChEBI" id="CHEBI:29105"/>
    </cofactor>
</comment>
<sequence>MLNTSTRSDALHTTLKSAPVMHSVRFHGPGDIRVDEVEEPICGKGQVKVRLVCSFFPLDMVLTDINCVQMKPAYVGICGSDLHEYTGGPVLIPEQPHHITGSTYPATLGHEFGGFVEEVGEGVTNVFPGQRVVVRPTIFDGTCSACQRGYNHCCENIGFIGLSGYGGGLSQKVVAPANHFYALPNNISLETAALVEPLAVSWHAVNLSPFNKGDNVLVMGGGPIGLGVVQVLKLHGAGQIMVAELMDSRKKMCTEYGATTILDPREVNVAERVRELTGSVGADVVFDTAGSEKALIGAIPAVRAQGTIVNIAVWEGKPALPVNQLMYQEVRYMGAALYDEQAFLDVIEALSRGDLRPEAMITARIALQDVVDRGFRALLDHRDEHCKILVDVQN</sequence>
<evidence type="ECO:0000256" key="3">
    <source>
        <dbReference type="ARBA" id="ARBA00022723"/>
    </source>
</evidence>
<dbReference type="Gene3D" id="3.90.180.10">
    <property type="entry name" value="Medium-chain alcohol dehydrogenases, catalytic domain"/>
    <property type="match status" value="1"/>
</dbReference>
<dbReference type="InterPro" id="IPR013154">
    <property type="entry name" value="ADH-like_N"/>
</dbReference>
<evidence type="ECO:0000256" key="6">
    <source>
        <dbReference type="RuleBase" id="RU361277"/>
    </source>
</evidence>
<dbReference type="GeneID" id="81356405"/>
<evidence type="ECO:0000313" key="9">
    <source>
        <dbReference type="Proteomes" id="UP001149074"/>
    </source>
</evidence>
<comment type="similarity">
    <text evidence="2 6">Belongs to the zinc-containing alcohol dehydrogenase family.</text>
</comment>
<dbReference type="InterPro" id="IPR011032">
    <property type="entry name" value="GroES-like_sf"/>
</dbReference>
<gene>
    <name evidence="8" type="ORF">N7532_004932</name>
</gene>
<comment type="caution">
    <text evidence="8">The sequence shown here is derived from an EMBL/GenBank/DDBJ whole genome shotgun (WGS) entry which is preliminary data.</text>
</comment>
<dbReference type="GO" id="GO:0008270">
    <property type="term" value="F:zinc ion binding"/>
    <property type="evidence" value="ECO:0007669"/>
    <property type="project" value="InterPro"/>
</dbReference>
<evidence type="ECO:0000256" key="5">
    <source>
        <dbReference type="ARBA" id="ARBA00023002"/>
    </source>
</evidence>
<dbReference type="AlphaFoldDB" id="A0A9W9FD44"/>
<evidence type="ECO:0000256" key="4">
    <source>
        <dbReference type="ARBA" id="ARBA00022833"/>
    </source>
</evidence>
<dbReference type="InterPro" id="IPR036291">
    <property type="entry name" value="NAD(P)-bd_dom_sf"/>
</dbReference>
<dbReference type="PANTHER" id="PTHR43161:SF23">
    <property type="entry name" value="(R,R)-BUTANEDIOL DEHYDROGENASE-RELATED"/>
    <property type="match status" value="1"/>
</dbReference>
<dbReference type="Pfam" id="PF08240">
    <property type="entry name" value="ADH_N"/>
    <property type="match status" value="1"/>
</dbReference>
<name>A0A9W9FD44_9EURO</name>
<proteinExistence type="inferred from homology"/>
<dbReference type="InterPro" id="IPR002328">
    <property type="entry name" value="ADH_Zn_CS"/>
</dbReference>
<evidence type="ECO:0000256" key="1">
    <source>
        <dbReference type="ARBA" id="ARBA00001947"/>
    </source>
</evidence>
<evidence type="ECO:0000259" key="7">
    <source>
        <dbReference type="SMART" id="SM00829"/>
    </source>
</evidence>
<evidence type="ECO:0000313" key="8">
    <source>
        <dbReference type="EMBL" id="KAJ5097931.1"/>
    </source>
</evidence>
<reference evidence="8" key="1">
    <citation type="submission" date="2022-11" db="EMBL/GenBank/DDBJ databases">
        <authorList>
            <person name="Petersen C."/>
        </authorList>
    </citation>
    <scope>NUCLEOTIDE SEQUENCE</scope>
    <source>
        <strain evidence="8">IBT 30761</strain>
    </source>
</reference>
<dbReference type="Proteomes" id="UP001149074">
    <property type="component" value="Unassembled WGS sequence"/>
</dbReference>
<protein>
    <recommendedName>
        <fullName evidence="7">Enoyl reductase (ER) domain-containing protein</fullName>
    </recommendedName>
</protein>
<dbReference type="CDD" id="cd08233">
    <property type="entry name" value="butanediol_DH_like"/>
    <property type="match status" value="1"/>
</dbReference>
<organism evidence="8 9">
    <name type="scientific">Penicillium argentinense</name>
    <dbReference type="NCBI Taxonomy" id="1131581"/>
    <lineage>
        <taxon>Eukaryota</taxon>
        <taxon>Fungi</taxon>
        <taxon>Dikarya</taxon>
        <taxon>Ascomycota</taxon>
        <taxon>Pezizomycotina</taxon>
        <taxon>Eurotiomycetes</taxon>
        <taxon>Eurotiomycetidae</taxon>
        <taxon>Eurotiales</taxon>
        <taxon>Aspergillaceae</taxon>
        <taxon>Penicillium</taxon>
    </lineage>
</organism>
<dbReference type="RefSeq" id="XP_056473585.1">
    <property type="nucleotide sequence ID" value="XM_056617426.1"/>
</dbReference>
<dbReference type="PROSITE" id="PS00059">
    <property type="entry name" value="ADH_ZINC"/>
    <property type="match status" value="1"/>
</dbReference>
<keyword evidence="3 6" id="KW-0479">Metal-binding</keyword>
<evidence type="ECO:0000256" key="2">
    <source>
        <dbReference type="ARBA" id="ARBA00008072"/>
    </source>
</evidence>
<keyword evidence="5" id="KW-0560">Oxidoreductase</keyword>
<dbReference type="SUPFAM" id="SSF50129">
    <property type="entry name" value="GroES-like"/>
    <property type="match status" value="1"/>
</dbReference>
<dbReference type="OrthoDB" id="3941538at2759"/>
<dbReference type="GO" id="GO:0000721">
    <property type="term" value="F:(R,R)-butanediol dehydrogenase activity"/>
    <property type="evidence" value="ECO:0007669"/>
    <property type="project" value="TreeGrafter"/>
</dbReference>
<dbReference type="Pfam" id="PF00107">
    <property type="entry name" value="ADH_zinc_N"/>
    <property type="match status" value="1"/>
</dbReference>
<dbReference type="InterPro" id="IPR020843">
    <property type="entry name" value="ER"/>
</dbReference>
<feature type="domain" description="Enoyl reductase (ER)" evidence="7">
    <location>
        <begin position="45"/>
        <end position="390"/>
    </location>
</feature>
<dbReference type="SMART" id="SM00829">
    <property type="entry name" value="PKS_ER"/>
    <property type="match status" value="1"/>
</dbReference>
<accession>A0A9W9FD44</accession>
<dbReference type="SUPFAM" id="SSF51735">
    <property type="entry name" value="NAD(P)-binding Rossmann-fold domains"/>
    <property type="match status" value="1"/>
</dbReference>
<dbReference type="InterPro" id="IPR013149">
    <property type="entry name" value="ADH-like_C"/>
</dbReference>